<gene>
    <name evidence="1" type="ORF">NKI27_05795</name>
</gene>
<dbReference type="Proteomes" id="UP001163739">
    <property type="component" value="Chromosome"/>
</dbReference>
<accession>A0ABY6N5J7</accession>
<sequence>MLSLIQRVGELLIQVEVNRSLGDKERVSDLYLDAYDEVFNAGLDACLMDKTKKYGVFLFHYPEFVKPWDDGYNEGMIRISRNGCGYCQDPTSHICPYHG</sequence>
<dbReference type="RefSeq" id="WP_265048741.1">
    <property type="nucleotide sequence ID" value="NZ_CP100390.1"/>
</dbReference>
<reference evidence="1" key="1">
    <citation type="submission" date="2022-06" db="EMBL/GenBank/DDBJ databases">
        <title>Alkalimarinus sp. nov., isolated from gut of a Alitta virens.</title>
        <authorList>
            <person name="Yang A.I."/>
            <person name="Shin N.-R."/>
        </authorList>
    </citation>
    <scope>NUCLEOTIDE SEQUENCE</scope>
    <source>
        <strain evidence="1">A2M4</strain>
    </source>
</reference>
<evidence type="ECO:0000313" key="2">
    <source>
        <dbReference type="Proteomes" id="UP001163739"/>
    </source>
</evidence>
<keyword evidence="2" id="KW-1185">Reference proteome</keyword>
<dbReference type="EMBL" id="CP100390">
    <property type="protein sequence ID" value="UZE97262.1"/>
    <property type="molecule type" value="Genomic_DNA"/>
</dbReference>
<proteinExistence type="predicted"/>
<organism evidence="1 2">
    <name type="scientific">Alkalimarinus alittae</name>
    <dbReference type="NCBI Taxonomy" id="2961619"/>
    <lineage>
        <taxon>Bacteria</taxon>
        <taxon>Pseudomonadati</taxon>
        <taxon>Pseudomonadota</taxon>
        <taxon>Gammaproteobacteria</taxon>
        <taxon>Alteromonadales</taxon>
        <taxon>Alteromonadaceae</taxon>
        <taxon>Alkalimarinus</taxon>
    </lineage>
</organism>
<name>A0ABY6N5J7_9ALTE</name>
<evidence type="ECO:0000313" key="1">
    <source>
        <dbReference type="EMBL" id="UZE97262.1"/>
    </source>
</evidence>
<protein>
    <submittedName>
        <fullName evidence="1">Uncharacterized protein</fullName>
    </submittedName>
</protein>